<reference evidence="2 3" key="1">
    <citation type="submission" date="2016-08" db="EMBL/GenBank/DDBJ databases">
        <title>A Parts List for Fungal Cellulosomes Revealed by Comparative Genomics.</title>
        <authorList>
            <consortium name="DOE Joint Genome Institute"/>
            <person name="Haitjema C.H."/>
            <person name="Gilmore S.P."/>
            <person name="Henske J.K."/>
            <person name="Solomon K.V."/>
            <person name="De Groot R."/>
            <person name="Kuo A."/>
            <person name="Mondo S.J."/>
            <person name="Salamov A.A."/>
            <person name="Labutti K."/>
            <person name="Zhao Z."/>
            <person name="Chiniquy J."/>
            <person name="Barry K."/>
            <person name="Brewer H.M."/>
            <person name="Purvine S.O."/>
            <person name="Wright A.T."/>
            <person name="Boxma B."/>
            <person name="Van Alen T."/>
            <person name="Hackstein J.H."/>
            <person name="Baker S.E."/>
            <person name="Grigoriev I.V."/>
            <person name="O'Malley M.A."/>
        </authorList>
    </citation>
    <scope>NUCLEOTIDE SEQUENCE [LARGE SCALE GENOMIC DNA]</scope>
    <source>
        <strain evidence="2 3">S4</strain>
    </source>
</reference>
<name>A0A1Y1X2H7_9FUNG</name>
<dbReference type="OrthoDB" id="2128562at2759"/>
<sequence>MDSKRSNKVKKSSKKSYGRDHEWEQRIMKERKAQNDYDSKWGFMKEKQRTDALSNKLTDVGPVSQYPVTRKSTMKVGEKEYDVSRLYPLNKNKGKDVTFSTHNFSNFDQKQESLPGQPIYHNSNRLRYQLKIKPGLPQEIYDYPICGNMEYGWNWTGRDIDGMFGSLNVNPVNLAMNRWKQEKKN</sequence>
<organism evidence="2 3">
    <name type="scientific">Anaeromyces robustus</name>
    <dbReference type="NCBI Taxonomy" id="1754192"/>
    <lineage>
        <taxon>Eukaryota</taxon>
        <taxon>Fungi</taxon>
        <taxon>Fungi incertae sedis</taxon>
        <taxon>Chytridiomycota</taxon>
        <taxon>Chytridiomycota incertae sedis</taxon>
        <taxon>Neocallimastigomycetes</taxon>
        <taxon>Neocallimastigales</taxon>
        <taxon>Neocallimastigaceae</taxon>
        <taxon>Anaeromyces</taxon>
    </lineage>
</organism>
<dbReference type="EMBL" id="MCFG01000158">
    <property type="protein sequence ID" value="ORX80009.1"/>
    <property type="molecule type" value="Genomic_DNA"/>
</dbReference>
<accession>A0A1Y1X2H7</accession>
<protein>
    <submittedName>
        <fullName evidence="2">Uncharacterized protein</fullName>
    </submittedName>
</protein>
<proteinExistence type="predicted"/>
<reference evidence="2 3" key="2">
    <citation type="submission" date="2016-08" db="EMBL/GenBank/DDBJ databases">
        <title>Pervasive Adenine N6-methylation of Active Genes in Fungi.</title>
        <authorList>
            <consortium name="DOE Joint Genome Institute"/>
            <person name="Mondo S.J."/>
            <person name="Dannebaum R.O."/>
            <person name="Kuo R.C."/>
            <person name="Labutti K."/>
            <person name="Haridas S."/>
            <person name="Kuo A."/>
            <person name="Salamov A."/>
            <person name="Ahrendt S.R."/>
            <person name="Lipzen A."/>
            <person name="Sullivan W."/>
            <person name="Andreopoulos W.B."/>
            <person name="Clum A."/>
            <person name="Lindquist E."/>
            <person name="Daum C."/>
            <person name="Ramamoorthy G.K."/>
            <person name="Gryganskyi A."/>
            <person name="Culley D."/>
            <person name="Magnuson J.K."/>
            <person name="James T.Y."/>
            <person name="O'Malley M.A."/>
            <person name="Stajich J.E."/>
            <person name="Spatafora J.W."/>
            <person name="Visel A."/>
            <person name="Grigoriev I.V."/>
        </authorList>
    </citation>
    <scope>NUCLEOTIDE SEQUENCE [LARGE SCALE GENOMIC DNA]</scope>
    <source>
        <strain evidence="2 3">S4</strain>
    </source>
</reference>
<keyword evidence="3" id="KW-1185">Reference proteome</keyword>
<feature type="compositionally biased region" description="Basic residues" evidence="1">
    <location>
        <begin position="1"/>
        <end position="16"/>
    </location>
</feature>
<evidence type="ECO:0000256" key="1">
    <source>
        <dbReference type="SAM" id="MobiDB-lite"/>
    </source>
</evidence>
<gene>
    <name evidence="2" type="ORF">BCR32DRAFT_269125</name>
</gene>
<evidence type="ECO:0000313" key="2">
    <source>
        <dbReference type="EMBL" id="ORX80009.1"/>
    </source>
</evidence>
<feature type="region of interest" description="Disordered" evidence="1">
    <location>
        <begin position="1"/>
        <end position="25"/>
    </location>
</feature>
<dbReference type="AlphaFoldDB" id="A0A1Y1X2H7"/>
<dbReference type="Proteomes" id="UP000193944">
    <property type="component" value="Unassembled WGS sequence"/>
</dbReference>
<comment type="caution">
    <text evidence="2">The sequence shown here is derived from an EMBL/GenBank/DDBJ whole genome shotgun (WGS) entry which is preliminary data.</text>
</comment>
<evidence type="ECO:0000313" key="3">
    <source>
        <dbReference type="Proteomes" id="UP000193944"/>
    </source>
</evidence>